<name>A0A0F9ZL38_9BACT</name>
<dbReference type="PANTHER" id="PTHR30461:SF23">
    <property type="entry name" value="DNA RECOMBINASE-RELATED"/>
    <property type="match status" value="1"/>
</dbReference>
<reference evidence="4 5" key="1">
    <citation type="journal article" date="2015" name="Nature">
        <title>rRNA introns, odd ribosomes, and small enigmatic genomes across a large radiation of phyla.</title>
        <authorList>
            <person name="Brown C.T."/>
            <person name="Hug L.A."/>
            <person name="Thomas B.C."/>
            <person name="Sharon I."/>
            <person name="Castelle C.J."/>
            <person name="Singh A."/>
            <person name="Wilkins M.J."/>
            <person name="Williams K.H."/>
            <person name="Banfield J.F."/>
        </authorList>
    </citation>
    <scope>NUCLEOTIDE SEQUENCE [LARGE SCALE GENOMIC DNA]</scope>
</reference>
<dbReference type="InterPro" id="IPR006119">
    <property type="entry name" value="Resolv_N"/>
</dbReference>
<dbReference type="STRING" id="1618566.UR35_C0006G0029"/>
<evidence type="ECO:0000313" key="5">
    <source>
        <dbReference type="Proteomes" id="UP000034778"/>
    </source>
</evidence>
<dbReference type="InterPro" id="IPR038109">
    <property type="entry name" value="DNA_bind_recomb_sf"/>
</dbReference>
<dbReference type="Gene3D" id="3.40.50.1390">
    <property type="entry name" value="Resolvase, N-terminal catalytic domain"/>
    <property type="match status" value="1"/>
</dbReference>
<dbReference type="Pfam" id="PF07508">
    <property type="entry name" value="Recombinase"/>
    <property type="match status" value="1"/>
</dbReference>
<dbReference type="Proteomes" id="UP000034778">
    <property type="component" value="Unassembled WGS sequence"/>
</dbReference>
<feature type="domain" description="Resolvase/invertase-type recombinase catalytic" evidence="2">
    <location>
        <begin position="3"/>
        <end position="150"/>
    </location>
</feature>
<dbReference type="InterPro" id="IPR011109">
    <property type="entry name" value="DNA_bind_recombinase_dom"/>
</dbReference>
<evidence type="ECO:0000313" key="4">
    <source>
        <dbReference type="EMBL" id="KKP44794.1"/>
    </source>
</evidence>
<dbReference type="AlphaFoldDB" id="A0A0F9ZL38"/>
<evidence type="ECO:0000259" key="3">
    <source>
        <dbReference type="PROSITE" id="PS51737"/>
    </source>
</evidence>
<dbReference type="Pfam" id="PF13408">
    <property type="entry name" value="Zn_ribbon_recom"/>
    <property type="match status" value="1"/>
</dbReference>
<sequence>MKKYISYYRKSTDSEEKQILSLSDQRRVTLDFCNQRQLFVPNEYHFEESCSAKKAGRPIFNEVIKLLKDRKADGLIAYKADRLTRNYTDLGTIMDLLESGIEIWAVDYGQYKNNSNDKTMIGLNTVMAKRKIDDLSEDVKRSLYGTIKEGRWAGWAPLGYLNCDIRGRITGKSYTFEKQGILENLGRPITRVEKDLLVAPLIKRMFEIYAYQPVALKQLAEILYEEGLRNRVGNKLKKGSVHQILTNPFYYGVMRWKGLIEESKHEPTIDKRLFDLVQKKLSDNAQFTIKPDLDFLYKGLLKCGSCGMNITAEERERCQKNGNVHHYVYYHCTKSQGNCGQKHIEEKDLENQLSEMFKSFFLEDKQVEEIKSKLTELYDEDNKYQTIQEKALKTRLTKLQNEKKSIYKRMLMGDVDDKETYLEVKNDLQNEISQVQDKLLQITDHSQNWFDQSSNLLYLATHAQELFLEGTKEEKQMLIRCVSSNLFLKDKKVEFSFNKPFEILSQTPKLSSLLLGHDSNVRPYS</sequence>
<evidence type="ECO:0000256" key="1">
    <source>
        <dbReference type="SAM" id="Coils"/>
    </source>
</evidence>
<accession>A0A0F9ZL38</accession>
<dbReference type="InterPro" id="IPR025827">
    <property type="entry name" value="Zn_ribbon_recom_dom"/>
</dbReference>
<organism evidence="4 5">
    <name type="scientific">Candidatus Woesebacteria bacterium GW2011_GWB1_33_22</name>
    <dbReference type="NCBI Taxonomy" id="1618566"/>
    <lineage>
        <taxon>Bacteria</taxon>
        <taxon>Candidatus Woeseibacteriota</taxon>
    </lineage>
</organism>
<feature type="domain" description="Recombinase" evidence="3">
    <location>
        <begin position="184"/>
        <end position="287"/>
    </location>
</feature>
<dbReference type="Gene3D" id="3.90.1750.20">
    <property type="entry name" value="Putative Large Serine Recombinase, Chain B, Domain 2"/>
    <property type="match status" value="1"/>
</dbReference>
<dbReference type="GO" id="GO:0003677">
    <property type="term" value="F:DNA binding"/>
    <property type="evidence" value="ECO:0007669"/>
    <property type="project" value="InterPro"/>
</dbReference>
<evidence type="ECO:0000259" key="2">
    <source>
        <dbReference type="PROSITE" id="PS51736"/>
    </source>
</evidence>
<keyword evidence="1" id="KW-0175">Coiled coil</keyword>
<dbReference type="PANTHER" id="PTHR30461">
    <property type="entry name" value="DNA-INVERTASE FROM LAMBDOID PROPHAGE"/>
    <property type="match status" value="1"/>
</dbReference>
<gene>
    <name evidence="4" type="ORF">UR35_C0006G0029</name>
</gene>
<protein>
    <submittedName>
        <fullName evidence="4">Recombinase</fullName>
    </submittedName>
</protein>
<dbReference type="GO" id="GO:0000150">
    <property type="term" value="F:DNA strand exchange activity"/>
    <property type="evidence" value="ECO:0007669"/>
    <property type="project" value="InterPro"/>
</dbReference>
<dbReference type="Pfam" id="PF00239">
    <property type="entry name" value="Resolvase"/>
    <property type="match status" value="1"/>
</dbReference>
<dbReference type="SMART" id="SM00857">
    <property type="entry name" value="Resolvase"/>
    <property type="match status" value="1"/>
</dbReference>
<dbReference type="PROSITE" id="PS51736">
    <property type="entry name" value="RECOMBINASES_3"/>
    <property type="match status" value="1"/>
</dbReference>
<proteinExistence type="predicted"/>
<comment type="caution">
    <text evidence="4">The sequence shown here is derived from an EMBL/GenBank/DDBJ whole genome shotgun (WGS) entry which is preliminary data.</text>
</comment>
<dbReference type="PROSITE" id="PS51737">
    <property type="entry name" value="RECOMBINASE_DNA_BIND"/>
    <property type="match status" value="1"/>
</dbReference>
<dbReference type="InterPro" id="IPR050639">
    <property type="entry name" value="SSR_resolvase"/>
</dbReference>
<dbReference type="CDD" id="cd00338">
    <property type="entry name" value="Ser_Recombinase"/>
    <property type="match status" value="1"/>
</dbReference>
<dbReference type="SUPFAM" id="SSF53041">
    <property type="entry name" value="Resolvase-like"/>
    <property type="match status" value="1"/>
</dbReference>
<dbReference type="EMBL" id="LBOW01000006">
    <property type="protein sequence ID" value="KKP44794.1"/>
    <property type="molecule type" value="Genomic_DNA"/>
</dbReference>
<feature type="coiled-coil region" evidence="1">
    <location>
        <begin position="418"/>
        <end position="445"/>
    </location>
</feature>
<dbReference type="InterPro" id="IPR036162">
    <property type="entry name" value="Resolvase-like_N_sf"/>
</dbReference>